<accession>A0A672N342</accession>
<comment type="subcellular location">
    <subcellularLocation>
        <location evidence="1">Membrane</location>
        <topology evidence="1">Multi-pass membrane protein</topology>
    </subcellularLocation>
</comment>
<proteinExistence type="predicted"/>
<keyword evidence="4" id="KW-0769">Symport</keyword>
<keyword evidence="3 7" id="KW-0812">Transmembrane</keyword>
<dbReference type="GO" id="GO:0015293">
    <property type="term" value="F:symporter activity"/>
    <property type="evidence" value="ECO:0007669"/>
    <property type="project" value="UniProtKB-KW"/>
</dbReference>
<feature type="transmembrane region" description="Helical" evidence="7">
    <location>
        <begin position="63"/>
        <end position="85"/>
    </location>
</feature>
<reference evidence="8" key="2">
    <citation type="submission" date="2025-09" db="UniProtKB">
        <authorList>
            <consortium name="Ensembl"/>
        </authorList>
    </citation>
    <scope>IDENTIFICATION</scope>
</reference>
<evidence type="ECO:0000313" key="8">
    <source>
        <dbReference type="Ensembl" id="ENSSGRP00000044170.1"/>
    </source>
</evidence>
<dbReference type="Gene3D" id="1.20.1250.20">
    <property type="entry name" value="MFS general substrate transporter like domains"/>
    <property type="match status" value="1"/>
</dbReference>
<evidence type="ECO:0000256" key="2">
    <source>
        <dbReference type="ARBA" id="ARBA00022448"/>
    </source>
</evidence>
<dbReference type="OMA" id="CADSIRT"/>
<dbReference type="PANTHER" id="PTHR11662:SF284">
    <property type="entry name" value="SMALL INTESTINE URATE EXPORTER-RELATED"/>
    <property type="match status" value="1"/>
</dbReference>
<dbReference type="GO" id="GO:0006820">
    <property type="term" value="P:monoatomic anion transport"/>
    <property type="evidence" value="ECO:0007669"/>
    <property type="project" value="TreeGrafter"/>
</dbReference>
<keyword evidence="2" id="KW-0813">Transport</keyword>
<keyword evidence="6 7" id="KW-0472">Membrane</keyword>
<evidence type="ECO:0000256" key="4">
    <source>
        <dbReference type="ARBA" id="ARBA00022847"/>
    </source>
</evidence>
<dbReference type="FunFam" id="1.20.1250.20:FF:000003">
    <property type="entry name" value="Solute carrier family 17 member 3"/>
    <property type="match status" value="1"/>
</dbReference>
<evidence type="ECO:0000256" key="5">
    <source>
        <dbReference type="ARBA" id="ARBA00022989"/>
    </source>
</evidence>
<evidence type="ECO:0000256" key="3">
    <source>
        <dbReference type="ARBA" id="ARBA00022692"/>
    </source>
</evidence>
<sequence>MNTFVLCPIGLFLPAAFLLAVGFTGCSGVLAVTFLTFSSILEGFSAAGVYINQIDIAPRYAGTLLGITNTFGMISGVLAPIVVGYLTRDVITGWRHVFWLSAGVSAFGAIFYVIFGTGKIQSWARTDEESDTDIHN</sequence>
<dbReference type="Proteomes" id="UP000472262">
    <property type="component" value="Unassembled WGS sequence"/>
</dbReference>
<reference evidence="8" key="1">
    <citation type="submission" date="2025-08" db="UniProtKB">
        <authorList>
            <consortium name="Ensembl"/>
        </authorList>
    </citation>
    <scope>IDENTIFICATION</scope>
</reference>
<evidence type="ECO:0008006" key="10">
    <source>
        <dbReference type="Google" id="ProtNLM"/>
    </source>
</evidence>
<dbReference type="Ensembl" id="ENSSGRT00000047295.1">
    <property type="protein sequence ID" value="ENSSGRP00000044170.1"/>
    <property type="gene ID" value="ENSSGRG00000023764.1"/>
</dbReference>
<dbReference type="AlphaFoldDB" id="A0A672N342"/>
<keyword evidence="9" id="KW-1185">Reference proteome</keyword>
<dbReference type="PANTHER" id="PTHR11662">
    <property type="entry name" value="SOLUTE CARRIER FAMILY 17"/>
    <property type="match status" value="1"/>
</dbReference>
<dbReference type="InParanoid" id="A0A672N342"/>
<evidence type="ECO:0000256" key="1">
    <source>
        <dbReference type="ARBA" id="ARBA00004141"/>
    </source>
</evidence>
<dbReference type="InterPro" id="IPR050382">
    <property type="entry name" value="MFS_Na/Anion_cotransporter"/>
</dbReference>
<dbReference type="SUPFAM" id="SSF103473">
    <property type="entry name" value="MFS general substrate transporter"/>
    <property type="match status" value="1"/>
</dbReference>
<dbReference type="Pfam" id="PF07690">
    <property type="entry name" value="MFS_1"/>
    <property type="match status" value="1"/>
</dbReference>
<evidence type="ECO:0000313" key="9">
    <source>
        <dbReference type="Proteomes" id="UP000472262"/>
    </source>
</evidence>
<keyword evidence="5 7" id="KW-1133">Transmembrane helix</keyword>
<evidence type="ECO:0000256" key="7">
    <source>
        <dbReference type="SAM" id="Phobius"/>
    </source>
</evidence>
<evidence type="ECO:0000256" key="6">
    <source>
        <dbReference type="ARBA" id="ARBA00023136"/>
    </source>
</evidence>
<dbReference type="InterPro" id="IPR011701">
    <property type="entry name" value="MFS"/>
</dbReference>
<dbReference type="InterPro" id="IPR036259">
    <property type="entry name" value="MFS_trans_sf"/>
</dbReference>
<feature type="transmembrane region" description="Helical" evidence="7">
    <location>
        <begin position="30"/>
        <end position="51"/>
    </location>
</feature>
<protein>
    <recommendedName>
        <fullName evidence="10">Major facilitator superfamily (MFS) profile domain-containing protein</fullName>
    </recommendedName>
</protein>
<dbReference type="GO" id="GO:0016324">
    <property type="term" value="C:apical plasma membrane"/>
    <property type="evidence" value="ECO:0007669"/>
    <property type="project" value="TreeGrafter"/>
</dbReference>
<feature type="transmembrane region" description="Helical" evidence="7">
    <location>
        <begin position="97"/>
        <end position="115"/>
    </location>
</feature>
<name>A0A672N342_SINGR</name>
<organism evidence="8 9">
    <name type="scientific">Sinocyclocheilus grahami</name>
    <name type="common">Dianchi golden-line fish</name>
    <name type="synonym">Barbus grahami</name>
    <dbReference type="NCBI Taxonomy" id="75366"/>
    <lineage>
        <taxon>Eukaryota</taxon>
        <taxon>Metazoa</taxon>
        <taxon>Chordata</taxon>
        <taxon>Craniata</taxon>
        <taxon>Vertebrata</taxon>
        <taxon>Euteleostomi</taxon>
        <taxon>Actinopterygii</taxon>
        <taxon>Neopterygii</taxon>
        <taxon>Teleostei</taxon>
        <taxon>Ostariophysi</taxon>
        <taxon>Cypriniformes</taxon>
        <taxon>Cyprinidae</taxon>
        <taxon>Cyprininae</taxon>
        <taxon>Sinocyclocheilus</taxon>
    </lineage>
</organism>